<protein>
    <submittedName>
        <fullName evidence="1">Uncharacterized protein</fullName>
    </submittedName>
</protein>
<sequence>MAAAVSRSQGFSSESCSVVIISTCSFFTEASLSVRSSCILDFNPLICIKSLSNCLVFHLALRFWNQTATCLGCKPSSCASFTFLSGSSLFSTSKFFSKAFTCSTLKRRFFSPWCPDSSMQPSSSSPSNIDWNSLPYTCCLFLGLCSSISMQIGDSMVSVTVLVFSNKHHYWYATPQKGKQSTIEPCDLECNTQGKQKGTRPNQTHLNL</sequence>
<evidence type="ECO:0000313" key="1">
    <source>
        <dbReference type="EMBL" id="RYR17584.1"/>
    </source>
</evidence>
<keyword evidence="2" id="KW-1185">Reference proteome</keyword>
<organism evidence="1 2">
    <name type="scientific">Arachis hypogaea</name>
    <name type="common">Peanut</name>
    <dbReference type="NCBI Taxonomy" id="3818"/>
    <lineage>
        <taxon>Eukaryota</taxon>
        <taxon>Viridiplantae</taxon>
        <taxon>Streptophyta</taxon>
        <taxon>Embryophyta</taxon>
        <taxon>Tracheophyta</taxon>
        <taxon>Spermatophyta</taxon>
        <taxon>Magnoliopsida</taxon>
        <taxon>eudicotyledons</taxon>
        <taxon>Gunneridae</taxon>
        <taxon>Pentapetalae</taxon>
        <taxon>rosids</taxon>
        <taxon>fabids</taxon>
        <taxon>Fabales</taxon>
        <taxon>Fabaceae</taxon>
        <taxon>Papilionoideae</taxon>
        <taxon>50 kb inversion clade</taxon>
        <taxon>dalbergioids sensu lato</taxon>
        <taxon>Dalbergieae</taxon>
        <taxon>Pterocarpus clade</taxon>
        <taxon>Arachis</taxon>
    </lineage>
</organism>
<gene>
    <name evidence="1" type="ORF">Ahy_B03g062289</name>
</gene>
<dbReference type="AlphaFoldDB" id="A0A444ZU51"/>
<comment type="caution">
    <text evidence="1">The sequence shown here is derived from an EMBL/GenBank/DDBJ whole genome shotgun (WGS) entry which is preliminary data.</text>
</comment>
<proteinExistence type="predicted"/>
<dbReference type="Proteomes" id="UP000289738">
    <property type="component" value="Chromosome B03"/>
</dbReference>
<name>A0A444ZU51_ARAHY</name>
<evidence type="ECO:0000313" key="2">
    <source>
        <dbReference type="Proteomes" id="UP000289738"/>
    </source>
</evidence>
<dbReference type="EMBL" id="SDMP01000013">
    <property type="protein sequence ID" value="RYR17584.1"/>
    <property type="molecule type" value="Genomic_DNA"/>
</dbReference>
<accession>A0A444ZU51</accession>
<reference evidence="1 2" key="1">
    <citation type="submission" date="2019-01" db="EMBL/GenBank/DDBJ databases">
        <title>Sequencing of cultivated peanut Arachis hypogaea provides insights into genome evolution and oil improvement.</title>
        <authorList>
            <person name="Chen X."/>
        </authorList>
    </citation>
    <scope>NUCLEOTIDE SEQUENCE [LARGE SCALE GENOMIC DNA]</scope>
    <source>
        <strain evidence="2">cv. Fuhuasheng</strain>
        <tissue evidence="1">Leaves</tissue>
    </source>
</reference>